<dbReference type="AlphaFoldDB" id="A0A1H3W1E9"/>
<evidence type="ECO:0000313" key="13">
    <source>
        <dbReference type="Proteomes" id="UP000198703"/>
    </source>
</evidence>
<dbReference type="InterPro" id="IPR036925">
    <property type="entry name" value="TIF_IF2_dom3_sf"/>
</dbReference>
<comment type="caution">
    <text evidence="8">Lacks conserved residue(s) required for the propagation of feature annotation.</text>
</comment>
<evidence type="ECO:0000256" key="9">
    <source>
        <dbReference type="RuleBase" id="RU000644"/>
    </source>
</evidence>
<feature type="compositionally biased region" description="Polar residues" evidence="10">
    <location>
        <begin position="21"/>
        <end position="32"/>
    </location>
</feature>
<dbReference type="GO" id="GO:0003924">
    <property type="term" value="F:GTPase activity"/>
    <property type="evidence" value="ECO:0007669"/>
    <property type="project" value="UniProtKB-UniRule"/>
</dbReference>
<comment type="function">
    <text evidence="8 9">One of the essential components for the initiation of protein synthesis. Protects formylmethionyl-tRNA from spontaneous hydrolysis and promotes its binding to the 30S ribosomal subunits. Also involved in the hydrolysis of GTP during the formation of the 70S ribosomal complex.</text>
</comment>
<dbReference type="InterPro" id="IPR000795">
    <property type="entry name" value="T_Tr_GTP-bd_dom"/>
</dbReference>
<accession>A0A1H3W1E9</accession>
<keyword evidence="5 8" id="KW-0547">Nucleotide-binding</keyword>
<dbReference type="FunFam" id="3.40.50.300:FF:000019">
    <property type="entry name" value="Translation initiation factor IF-2"/>
    <property type="match status" value="1"/>
</dbReference>
<dbReference type="EMBL" id="FNQM01000001">
    <property type="protein sequence ID" value="SDZ80132.1"/>
    <property type="molecule type" value="Genomic_DNA"/>
</dbReference>
<dbReference type="GO" id="GO:0005829">
    <property type="term" value="C:cytosol"/>
    <property type="evidence" value="ECO:0007669"/>
    <property type="project" value="TreeGrafter"/>
</dbReference>
<dbReference type="InterPro" id="IPR005225">
    <property type="entry name" value="Small_GTP-bd"/>
</dbReference>
<dbReference type="SUPFAM" id="SSF52540">
    <property type="entry name" value="P-loop containing nucleoside triphosphate hydrolases"/>
    <property type="match status" value="1"/>
</dbReference>
<sequence length="1116" mass="115989">MNDDNGDTKSGGRTITLRGSGETTRVRQSFSHGRSKSVVVEKVRKRVVAPSPASGVTLPGAVRPAESKAVETRPAPAKPAGEAPRGAVVKPVARPAEAAGSTAAPVEAAAPAPAAAKPAAEAPSAAPAAAKPAAEAPSGAPAAGEATAKAAPTPPVADAGAGPKQAESKAAGSAAAEKSGDQAPVASTPAAAPESRPASGQAATSPAATSPAAPSPAATSPAATSPAATSPAATSPAATSAAAASQAAAVRAAPIAATRRDAAAPTGSAAPRPASTDGAAPRPAPQARPAQPQPAAGRPGSAPVARAGSGQAGAGQASGAQPARGQQAGGRPSAANRQGGRGAVHKALSPEEHARRLKALEAAQRNEEARKKLEVEAERRRTEEAERRKKELDEISRREAEEQVRREREEAAQAEAAARARKEAEEAARKPAAAAPARPSPIAVTRPDEIPTEEDRPARRTRGAPTPVEAPKRPATPRTKDTGDRRRSGKLTIEQLTGGAEGGRTRSLAAMRRRQERDKRKMGGQAERERVVRDVRIPDAITVQELANRMAERGADVVKALMKMGVMATINQSLDADTAQLVVEEFGHKFIRVSEADVEDVIDTAEDSAADLQPRAPVVTIMGHVDHGKTSLLDALRKTNVVSGEAGGITQHIGAYQVTTPSGAKVTFLDTPGHAAFTSMRSRGAKVTDIVILVVAADDSVMPQTQEAIAHAKAAGAPMIVAINKCDKPSAQPDRVRQDLLKHEVFVEKLGGDVLDVEVSAVTRAGLDDLLENIALQAEVLDLKANPDRPAEGAVIEAKLDVGRGPVATVLVQRGTLRPGDIFVVGEQWGKVRALVDDAGERVKEAGPSAPVEVLGLNGTPEAGDVLNVVESEAKAREIADYRQRLSREKQAATGARASLDQLLAQAKADENVKELPILVKADVQGSAEAIAQALEKIGNEEVRVRLLQSGVGAITESDVQLADASNAPIIGFNVRANAPARESANQKGVEIRYYSVIYNLVDDVKAAASGLLSAEIKETFIGYAEIKQVFKVSNVGKVAGCIVTEGVARRHAGVRLLRDNVVIHEGKLKTLKRFKDEVKEVQVSQECGMAFENYEDIREGDVIEIFTTEEIERSL</sequence>
<dbReference type="CDD" id="cd01887">
    <property type="entry name" value="IF2_eIF5B"/>
    <property type="match status" value="1"/>
</dbReference>
<feature type="compositionally biased region" description="Basic and acidic residues" evidence="10">
    <location>
        <begin position="364"/>
        <end position="411"/>
    </location>
</feature>
<dbReference type="GO" id="GO:0005525">
    <property type="term" value="F:GTP binding"/>
    <property type="evidence" value="ECO:0007669"/>
    <property type="project" value="UniProtKB-KW"/>
</dbReference>
<dbReference type="PROSITE" id="PS51722">
    <property type="entry name" value="G_TR_2"/>
    <property type="match status" value="1"/>
</dbReference>
<dbReference type="Gene3D" id="2.40.30.10">
    <property type="entry name" value="Translation factors"/>
    <property type="match status" value="2"/>
</dbReference>
<feature type="domain" description="Tr-type G" evidence="11">
    <location>
        <begin position="614"/>
        <end position="784"/>
    </location>
</feature>
<dbReference type="InterPro" id="IPR044145">
    <property type="entry name" value="IF2_II"/>
</dbReference>
<feature type="binding site" evidence="8">
    <location>
        <begin position="623"/>
        <end position="630"/>
    </location>
    <ligand>
        <name>GTP</name>
        <dbReference type="ChEBI" id="CHEBI:37565"/>
    </ligand>
</feature>
<dbReference type="InterPro" id="IPR000178">
    <property type="entry name" value="TF_IF2_bacterial-like"/>
</dbReference>
<dbReference type="SUPFAM" id="SSF50447">
    <property type="entry name" value="Translation proteins"/>
    <property type="match status" value="2"/>
</dbReference>
<evidence type="ECO:0000256" key="1">
    <source>
        <dbReference type="ARBA" id="ARBA00007733"/>
    </source>
</evidence>
<keyword evidence="4 8" id="KW-0396">Initiation factor</keyword>
<reference evidence="12 13" key="1">
    <citation type="submission" date="2016-10" db="EMBL/GenBank/DDBJ databases">
        <authorList>
            <person name="de Groot N.N."/>
        </authorList>
    </citation>
    <scope>NUCLEOTIDE SEQUENCE [LARGE SCALE GENOMIC DNA]</scope>
    <source>
        <strain evidence="12 13">DSM 15345</strain>
    </source>
</reference>
<evidence type="ECO:0000256" key="5">
    <source>
        <dbReference type="ARBA" id="ARBA00022741"/>
    </source>
</evidence>
<dbReference type="Pfam" id="PF08364">
    <property type="entry name" value="IF2_assoc"/>
    <property type="match status" value="1"/>
</dbReference>
<dbReference type="CDD" id="cd03692">
    <property type="entry name" value="mtIF2_IVc"/>
    <property type="match status" value="1"/>
</dbReference>
<feature type="compositionally biased region" description="Low complexity" evidence="10">
    <location>
        <begin position="197"/>
        <end position="257"/>
    </location>
</feature>
<evidence type="ECO:0000256" key="4">
    <source>
        <dbReference type="ARBA" id="ARBA00022540"/>
    </source>
</evidence>
<proteinExistence type="inferred from homology"/>
<keyword evidence="13" id="KW-1185">Reference proteome</keyword>
<keyword evidence="7 8" id="KW-0342">GTP-binding</keyword>
<dbReference type="FunFam" id="3.40.50.10050:FF:000001">
    <property type="entry name" value="Translation initiation factor IF-2"/>
    <property type="match status" value="1"/>
</dbReference>
<evidence type="ECO:0000256" key="3">
    <source>
        <dbReference type="ARBA" id="ARBA00022490"/>
    </source>
</evidence>
<evidence type="ECO:0000313" key="12">
    <source>
        <dbReference type="EMBL" id="SDZ80132.1"/>
    </source>
</evidence>
<dbReference type="InterPro" id="IPR009000">
    <property type="entry name" value="Transl_B-barrel_sf"/>
</dbReference>
<comment type="similarity">
    <text evidence="1 8 9">Belongs to the TRAFAC class translation factor GTPase superfamily. Classic translation factor GTPase family. IF-2 subfamily.</text>
</comment>
<dbReference type="Pfam" id="PF00009">
    <property type="entry name" value="GTP_EFTU"/>
    <property type="match status" value="1"/>
</dbReference>
<evidence type="ECO:0000259" key="11">
    <source>
        <dbReference type="PROSITE" id="PS51722"/>
    </source>
</evidence>
<dbReference type="InterPro" id="IPR015760">
    <property type="entry name" value="TIF_IF2"/>
</dbReference>
<dbReference type="GO" id="GO:0003743">
    <property type="term" value="F:translation initiation factor activity"/>
    <property type="evidence" value="ECO:0007669"/>
    <property type="project" value="UniProtKB-UniRule"/>
</dbReference>
<dbReference type="PANTHER" id="PTHR43381">
    <property type="entry name" value="TRANSLATION INITIATION FACTOR IF-2-RELATED"/>
    <property type="match status" value="1"/>
</dbReference>
<feature type="compositionally biased region" description="Low complexity" evidence="10">
    <location>
        <begin position="278"/>
        <end position="332"/>
    </location>
</feature>
<feature type="compositionally biased region" description="Basic and acidic residues" evidence="10">
    <location>
        <begin position="513"/>
        <end position="527"/>
    </location>
</feature>
<dbReference type="InterPro" id="IPR013575">
    <property type="entry name" value="IF2_assoc_dom_bac"/>
</dbReference>
<dbReference type="Gene3D" id="3.40.50.300">
    <property type="entry name" value="P-loop containing nucleotide triphosphate hydrolases"/>
    <property type="match status" value="1"/>
</dbReference>
<dbReference type="CDD" id="cd03702">
    <property type="entry name" value="IF2_mtIF2_II"/>
    <property type="match status" value="1"/>
</dbReference>
<feature type="compositionally biased region" description="Low complexity" evidence="10">
    <location>
        <begin position="95"/>
        <end position="151"/>
    </location>
</feature>
<feature type="region of interest" description="Disordered" evidence="10">
    <location>
        <begin position="1"/>
        <end position="37"/>
    </location>
</feature>
<keyword evidence="3 8" id="KW-0963">Cytoplasm</keyword>
<dbReference type="FunFam" id="2.40.30.10:FF:000007">
    <property type="entry name" value="Translation initiation factor IF-2"/>
    <property type="match status" value="1"/>
</dbReference>
<organism evidence="12 13">
    <name type="scientific">Rubrimonas cliftonensis</name>
    <dbReference type="NCBI Taxonomy" id="89524"/>
    <lineage>
        <taxon>Bacteria</taxon>
        <taxon>Pseudomonadati</taxon>
        <taxon>Pseudomonadota</taxon>
        <taxon>Alphaproteobacteria</taxon>
        <taxon>Rhodobacterales</taxon>
        <taxon>Paracoccaceae</taxon>
        <taxon>Rubrimonas</taxon>
    </lineage>
</organism>
<dbReference type="InterPro" id="IPR027417">
    <property type="entry name" value="P-loop_NTPase"/>
</dbReference>
<feature type="compositionally biased region" description="Basic and acidic residues" evidence="10">
    <location>
        <begin position="446"/>
        <end position="458"/>
    </location>
</feature>
<dbReference type="SUPFAM" id="SSF52156">
    <property type="entry name" value="Initiation factor IF2/eIF5b, domain 3"/>
    <property type="match status" value="1"/>
</dbReference>
<dbReference type="InterPro" id="IPR006847">
    <property type="entry name" value="IF2_N"/>
</dbReference>
<evidence type="ECO:0000256" key="7">
    <source>
        <dbReference type="ARBA" id="ARBA00023134"/>
    </source>
</evidence>
<dbReference type="PROSITE" id="PS01176">
    <property type="entry name" value="IF2"/>
    <property type="match status" value="1"/>
</dbReference>
<dbReference type="NCBIfam" id="TIGR00487">
    <property type="entry name" value="IF-2"/>
    <property type="match status" value="1"/>
</dbReference>
<gene>
    <name evidence="8" type="primary">infB</name>
    <name evidence="12" type="ORF">SAMN05444370_101422</name>
</gene>
<dbReference type="NCBIfam" id="TIGR00231">
    <property type="entry name" value="small_GTP"/>
    <property type="match status" value="1"/>
</dbReference>
<comment type="subcellular location">
    <subcellularLocation>
        <location evidence="8">Cytoplasm</location>
    </subcellularLocation>
</comment>
<dbReference type="HAMAP" id="MF_00100_B">
    <property type="entry name" value="IF_2_B"/>
    <property type="match status" value="1"/>
</dbReference>
<dbReference type="Pfam" id="PF04760">
    <property type="entry name" value="IF2_N"/>
    <property type="match status" value="1"/>
</dbReference>
<feature type="binding site" evidence="8">
    <location>
        <begin position="724"/>
        <end position="727"/>
    </location>
    <ligand>
        <name>GTP</name>
        <dbReference type="ChEBI" id="CHEBI:37565"/>
    </ligand>
</feature>
<dbReference type="FunFam" id="2.40.30.10:FF:000008">
    <property type="entry name" value="Translation initiation factor IF-2"/>
    <property type="match status" value="1"/>
</dbReference>
<dbReference type="STRING" id="89524.SAMN05444370_101422"/>
<dbReference type="OrthoDB" id="9811804at2"/>
<dbReference type="InterPro" id="IPR053905">
    <property type="entry name" value="EF-G-like_DII"/>
</dbReference>
<feature type="compositionally biased region" description="Low complexity" evidence="10">
    <location>
        <begin position="168"/>
        <end position="177"/>
    </location>
</feature>
<feature type="compositionally biased region" description="Basic and acidic residues" evidence="10">
    <location>
        <begin position="418"/>
        <end position="429"/>
    </location>
</feature>
<dbReference type="Proteomes" id="UP000198703">
    <property type="component" value="Unassembled WGS sequence"/>
</dbReference>
<evidence type="ECO:0000256" key="8">
    <source>
        <dbReference type="HAMAP-Rule" id="MF_00100"/>
    </source>
</evidence>
<protein>
    <recommendedName>
        <fullName evidence="2 8">Translation initiation factor IF-2</fullName>
    </recommendedName>
</protein>
<name>A0A1H3W1E9_9RHOB</name>
<feature type="region of interest" description="Disordered" evidence="10">
    <location>
        <begin position="49"/>
        <end position="527"/>
    </location>
</feature>
<evidence type="ECO:0000256" key="10">
    <source>
        <dbReference type="SAM" id="MobiDB-lite"/>
    </source>
</evidence>
<dbReference type="Gene3D" id="3.40.50.10050">
    <property type="entry name" value="Translation initiation factor IF- 2, domain 3"/>
    <property type="match status" value="1"/>
</dbReference>
<dbReference type="Pfam" id="PF22042">
    <property type="entry name" value="EF-G_D2"/>
    <property type="match status" value="1"/>
</dbReference>
<dbReference type="Pfam" id="PF11987">
    <property type="entry name" value="IF-2"/>
    <property type="match status" value="1"/>
</dbReference>
<feature type="binding site" evidence="8">
    <location>
        <begin position="670"/>
        <end position="674"/>
    </location>
    <ligand>
        <name>GTP</name>
        <dbReference type="ChEBI" id="CHEBI:37565"/>
    </ligand>
</feature>
<dbReference type="PANTHER" id="PTHR43381:SF5">
    <property type="entry name" value="TR-TYPE G DOMAIN-CONTAINING PROTEIN"/>
    <property type="match status" value="1"/>
</dbReference>
<evidence type="ECO:0000256" key="2">
    <source>
        <dbReference type="ARBA" id="ARBA00020675"/>
    </source>
</evidence>
<dbReference type="InterPro" id="IPR023115">
    <property type="entry name" value="TIF_IF2_dom3"/>
</dbReference>
<keyword evidence="6 8" id="KW-0648">Protein biosynthesis</keyword>
<evidence type="ECO:0000256" key="6">
    <source>
        <dbReference type="ARBA" id="ARBA00022917"/>
    </source>
</evidence>